<name>A0A9X2MED4_9FIRM</name>
<reference evidence="6" key="1">
    <citation type="submission" date="2022-07" db="EMBL/GenBank/DDBJ databases">
        <title>Enhanced cultured diversity of the mouse gut microbiota enables custom-made synthetic communities.</title>
        <authorList>
            <person name="Afrizal A."/>
        </authorList>
    </citation>
    <scope>NUCLEOTIDE SEQUENCE</scope>
    <source>
        <strain evidence="6">DSM 29482</strain>
    </source>
</reference>
<dbReference type="Pfam" id="PF00005">
    <property type="entry name" value="ABC_tran"/>
    <property type="match status" value="1"/>
</dbReference>
<dbReference type="PANTHER" id="PTHR43335">
    <property type="entry name" value="ABC TRANSPORTER, ATP-BINDING PROTEIN"/>
    <property type="match status" value="1"/>
</dbReference>
<dbReference type="InterPro" id="IPR027417">
    <property type="entry name" value="P-loop_NTPase"/>
</dbReference>
<comment type="caution">
    <text evidence="6">The sequence shown here is derived from an EMBL/GenBank/DDBJ whole genome shotgun (WGS) entry which is preliminary data.</text>
</comment>
<evidence type="ECO:0000313" key="6">
    <source>
        <dbReference type="EMBL" id="MCR2043447.1"/>
    </source>
</evidence>
<evidence type="ECO:0000256" key="2">
    <source>
        <dbReference type="ARBA" id="ARBA00022448"/>
    </source>
</evidence>
<protein>
    <submittedName>
        <fullName evidence="6">ABC transporter ATP-binding protein</fullName>
    </submittedName>
</protein>
<dbReference type="CDD" id="cd03268">
    <property type="entry name" value="ABC_BcrA_bacitracin_resist"/>
    <property type="match status" value="1"/>
</dbReference>
<proteinExistence type="inferred from homology"/>
<accession>A0A9X2MED4</accession>
<dbReference type="PROSITE" id="PS50893">
    <property type="entry name" value="ABC_TRANSPORTER_2"/>
    <property type="match status" value="1"/>
</dbReference>
<dbReference type="InterPro" id="IPR003439">
    <property type="entry name" value="ABC_transporter-like_ATP-bd"/>
</dbReference>
<evidence type="ECO:0000256" key="1">
    <source>
        <dbReference type="ARBA" id="ARBA00005417"/>
    </source>
</evidence>
<dbReference type="GO" id="GO:0016887">
    <property type="term" value="F:ATP hydrolysis activity"/>
    <property type="evidence" value="ECO:0007669"/>
    <property type="project" value="InterPro"/>
</dbReference>
<dbReference type="InterPro" id="IPR003593">
    <property type="entry name" value="AAA+_ATPase"/>
</dbReference>
<keyword evidence="2" id="KW-0813">Transport</keyword>
<dbReference type="RefSeq" id="WP_042679409.1">
    <property type="nucleotide sequence ID" value="NZ_CABKTM010000013.1"/>
</dbReference>
<organism evidence="6 7">
    <name type="scientific">Anaerosalibacter massiliensis</name>
    <dbReference type="NCBI Taxonomy" id="1347392"/>
    <lineage>
        <taxon>Bacteria</taxon>
        <taxon>Bacillati</taxon>
        <taxon>Bacillota</taxon>
        <taxon>Tissierellia</taxon>
        <taxon>Tissierellales</taxon>
        <taxon>Sporanaerobacteraceae</taxon>
        <taxon>Anaerosalibacter</taxon>
    </lineage>
</organism>
<evidence type="ECO:0000313" key="7">
    <source>
        <dbReference type="Proteomes" id="UP001142078"/>
    </source>
</evidence>
<sequence>MSEYVIKTTNLTKQFGEQTGVDCVNIHVPKGKIYGLLGRNGAGKTTTMRMLLNLATSTSGEILLFGENYQKNPKETYRRIGSMIETPGFYENLTGSENLQIFARLRGQHKKDSVQNALEIVGLDKETKKTFSNYSLGMKQRLGIAAAIMHEPELLILDEPINGLDPVGIQEVRKYLEMLCIEKGVTILISSHILNEIEQLADIIGVMHKGRLIEEVAMQDLHQRNRQYVEFVVSDENKACLLLEQKFGLTDYSVHENGSIRLYTNLEMRSKLNQCFVEKGISVSKINISEEKLEDYFSNLIGGGEIG</sequence>
<keyword evidence="4 6" id="KW-0067">ATP-binding</keyword>
<dbReference type="PROSITE" id="PS00211">
    <property type="entry name" value="ABC_TRANSPORTER_1"/>
    <property type="match status" value="1"/>
</dbReference>
<dbReference type="Proteomes" id="UP001142078">
    <property type="component" value="Unassembled WGS sequence"/>
</dbReference>
<evidence type="ECO:0000256" key="4">
    <source>
        <dbReference type="ARBA" id="ARBA00022840"/>
    </source>
</evidence>
<dbReference type="OrthoDB" id="9809205at2"/>
<keyword evidence="3" id="KW-0547">Nucleotide-binding</keyword>
<dbReference type="GO" id="GO:0005524">
    <property type="term" value="F:ATP binding"/>
    <property type="evidence" value="ECO:0007669"/>
    <property type="project" value="UniProtKB-KW"/>
</dbReference>
<dbReference type="InterPro" id="IPR017871">
    <property type="entry name" value="ABC_transporter-like_CS"/>
</dbReference>
<dbReference type="Gene3D" id="3.40.50.300">
    <property type="entry name" value="P-loop containing nucleotide triphosphate hydrolases"/>
    <property type="match status" value="1"/>
</dbReference>
<dbReference type="EMBL" id="JANJZL010000002">
    <property type="protein sequence ID" value="MCR2043447.1"/>
    <property type="molecule type" value="Genomic_DNA"/>
</dbReference>
<comment type="similarity">
    <text evidence="1">Belongs to the ABC transporter superfamily.</text>
</comment>
<dbReference type="PANTHER" id="PTHR43335:SF8">
    <property type="entry name" value="ABC TRANSPORTER, ATP-BINDING PROTEIN"/>
    <property type="match status" value="1"/>
</dbReference>
<evidence type="ECO:0000259" key="5">
    <source>
        <dbReference type="PROSITE" id="PS50893"/>
    </source>
</evidence>
<dbReference type="SUPFAM" id="SSF52540">
    <property type="entry name" value="P-loop containing nucleoside triphosphate hydrolases"/>
    <property type="match status" value="1"/>
</dbReference>
<feature type="domain" description="ABC transporter" evidence="5">
    <location>
        <begin position="6"/>
        <end position="234"/>
    </location>
</feature>
<dbReference type="AlphaFoldDB" id="A0A9X2MED4"/>
<evidence type="ECO:0000256" key="3">
    <source>
        <dbReference type="ARBA" id="ARBA00022741"/>
    </source>
</evidence>
<gene>
    <name evidence="6" type="ORF">NSA23_04870</name>
</gene>
<keyword evidence="7" id="KW-1185">Reference proteome</keyword>
<dbReference type="SMART" id="SM00382">
    <property type="entry name" value="AAA"/>
    <property type="match status" value="1"/>
</dbReference>